<evidence type="ECO:0000313" key="3">
    <source>
        <dbReference type="EMBL" id="CZT17971.1"/>
    </source>
</evidence>
<evidence type="ECO:0000256" key="1">
    <source>
        <dbReference type="SAM" id="MobiDB-lite"/>
    </source>
</evidence>
<keyword evidence="4" id="KW-1185">Reference proteome</keyword>
<sequence>MSYDRTYRKTTTRNSRRPNYLPPPPPAGSNGHSVLGYWVPLVAIGTLAVGGLAAWVWSERSENDEDDYAEEKPPRPSTGIGGPYPQYTAQQQQPTGILPHQRPDQAPPPGVSEQYGGNASSYYAESSTQSRSAEQRTDATFFTRMSGAIRRTPSPQQFFDSASRQVVAAGAAAGAALSSIMEVDSNGDRHERVARDERDGFSDHERWSEEAEELQKTDNGRGKGKERAKRTVAVVLSAESHSSYTAHDDSAFHTEHGSILSHLPHQHDPNTTELFVLIYSPTLKSLPTTSYASSNLGSSYSQISTPVHTPGSDPHSLSPRLKASGTDDPHFDALYSQALALVSHPTQIMPFTTSDGYVSMLRHLAPQIVYVSDGLSGRNGETVAGLKGWVGHTVLVIGDEGHGGLADTETETEDEAIREGSKWWERSDFVGLGKEVDVVDAARIGDDWSRRVAGRE</sequence>
<feature type="region of interest" description="Disordered" evidence="1">
    <location>
        <begin position="64"/>
        <end position="136"/>
    </location>
</feature>
<feature type="region of interest" description="Disordered" evidence="1">
    <location>
        <begin position="1"/>
        <end position="27"/>
    </location>
</feature>
<dbReference type="RefSeq" id="XP_023624861.1">
    <property type="nucleotide sequence ID" value="XM_023769093.1"/>
</dbReference>
<keyword evidence="2" id="KW-0472">Membrane</keyword>
<feature type="compositionally biased region" description="Basic and acidic residues" evidence="1">
    <location>
        <begin position="188"/>
        <end position="225"/>
    </location>
</feature>
<dbReference type="AlphaFoldDB" id="A0A2D3UQG4"/>
<protein>
    <submittedName>
        <fullName evidence="3">Uncharacterized protein</fullName>
    </submittedName>
</protein>
<feature type="region of interest" description="Disordered" evidence="1">
    <location>
        <begin position="188"/>
        <end position="228"/>
    </location>
</feature>
<proteinExistence type="predicted"/>
<evidence type="ECO:0000256" key="2">
    <source>
        <dbReference type="SAM" id="Phobius"/>
    </source>
</evidence>
<gene>
    <name evidence="3" type="ORF">RCC_03810</name>
</gene>
<dbReference type="GeneID" id="35598999"/>
<name>A0A2D3UQG4_9PEZI</name>
<feature type="compositionally biased region" description="Low complexity" evidence="1">
    <location>
        <begin position="83"/>
        <end position="96"/>
    </location>
</feature>
<reference evidence="3 4" key="1">
    <citation type="submission" date="2016-03" db="EMBL/GenBank/DDBJ databases">
        <authorList>
            <person name="Ploux O."/>
        </authorList>
    </citation>
    <scope>NUCLEOTIDE SEQUENCE [LARGE SCALE GENOMIC DNA]</scope>
    <source>
        <strain evidence="3 4">URUG2</strain>
    </source>
</reference>
<feature type="compositionally biased region" description="Polar residues" evidence="1">
    <location>
        <begin position="115"/>
        <end position="132"/>
    </location>
</feature>
<keyword evidence="2" id="KW-0812">Transmembrane</keyword>
<evidence type="ECO:0000313" key="4">
    <source>
        <dbReference type="Proteomes" id="UP000225277"/>
    </source>
</evidence>
<organism evidence="3 4">
    <name type="scientific">Ramularia collo-cygni</name>
    <dbReference type="NCBI Taxonomy" id="112498"/>
    <lineage>
        <taxon>Eukaryota</taxon>
        <taxon>Fungi</taxon>
        <taxon>Dikarya</taxon>
        <taxon>Ascomycota</taxon>
        <taxon>Pezizomycotina</taxon>
        <taxon>Dothideomycetes</taxon>
        <taxon>Dothideomycetidae</taxon>
        <taxon>Mycosphaerellales</taxon>
        <taxon>Mycosphaerellaceae</taxon>
        <taxon>Ramularia</taxon>
    </lineage>
</organism>
<feature type="transmembrane region" description="Helical" evidence="2">
    <location>
        <begin position="35"/>
        <end position="57"/>
    </location>
</feature>
<dbReference type="EMBL" id="FJUY01000005">
    <property type="protein sequence ID" value="CZT17971.1"/>
    <property type="molecule type" value="Genomic_DNA"/>
</dbReference>
<dbReference type="Proteomes" id="UP000225277">
    <property type="component" value="Unassembled WGS sequence"/>
</dbReference>
<accession>A0A2D3UQG4</accession>
<dbReference type="OrthoDB" id="5327700at2759"/>
<keyword evidence="2" id="KW-1133">Transmembrane helix</keyword>